<dbReference type="PANTHER" id="PTHR43031:SF17">
    <property type="entry name" value="SULFURTRANSFERASE YTWF-RELATED"/>
    <property type="match status" value="1"/>
</dbReference>
<evidence type="ECO:0000313" key="2">
    <source>
        <dbReference type="Proteomes" id="UP000487649"/>
    </source>
</evidence>
<dbReference type="Gene3D" id="3.40.250.10">
    <property type="entry name" value="Rhodanese-like domain"/>
    <property type="match status" value="1"/>
</dbReference>
<dbReference type="InterPro" id="IPR001763">
    <property type="entry name" value="Rhodanese-like_dom"/>
</dbReference>
<accession>A0A6A8SJM1</accession>
<evidence type="ECO:0000313" key="1">
    <source>
        <dbReference type="EMBL" id="MTK20842.1"/>
    </source>
</evidence>
<dbReference type="Proteomes" id="UP000487649">
    <property type="component" value="Unassembled WGS sequence"/>
</dbReference>
<dbReference type="RefSeq" id="WP_006785770.1">
    <property type="nucleotide sequence ID" value="NZ_CABJBH010000001.1"/>
</dbReference>
<name>A0A6A8SJM1_9FIRM</name>
<dbReference type="InterPro" id="IPR050229">
    <property type="entry name" value="GlpE_sulfurtransferase"/>
</dbReference>
<dbReference type="InterPro" id="IPR036873">
    <property type="entry name" value="Rhodanese-like_dom_sf"/>
</dbReference>
<dbReference type="Pfam" id="PF00581">
    <property type="entry name" value="Rhodanese"/>
    <property type="match status" value="1"/>
</dbReference>
<dbReference type="EMBL" id="WMQE01000009">
    <property type="protein sequence ID" value="MTK20842.1"/>
    <property type="molecule type" value="Genomic_DNA"/>
</dbReference>
<dbReference type="SUPFAM" id="SSF52821">
    <property type="entry name" value="Rhodanese/Cell cycle control phosphatase"/>
    <property type="match status" value="1"/>
</dbReference>
<dbReference type="PROSITE" id="PS50206">
    <property type="entry name" value="RHODANESE_3"/>
    <property type="match status" value="1"/>
</dbReference>
<dbReference type="AlphaFoldDB" id="A0A6A8SJM1"/>
<organism evidence="1 2">
    <name type="scientific">Turicibacter sanguinis</name>
    <dbReference type="NCBI Taxonomy" id="154288"/>
    <lineage>
        <taxon>Bacteria</taxon>
        <taxon>Bacillati</taxon>
        <taxon>Bacillota</taxon>
        <taxon>Erysipelotrichia</taxon>
        <taxon>Erysipelotrichales</taxon>
        <taxon>Turicibacteraceae</taxon>
        <taxon>Turicibacter</taxon>
    </lineage>
</organism>
<dbReference type="OrthoDB" id="9800872at2"/>
<protein>
    <submittedName>
        <fullName evidence="1">Rhodanese-like domain-containing protein</fullName>
    </submittedName>
</protein>
<dbReference type="CDD" id="cd00158">
    <property type="entry name" value="RHOD"/>
    <property type="match status" value="1"/>
</dbReference>
<proteinExistence type="predicted"/>
<reference evidence="1 2" key="1">
    <citation type="journal article" date="2019" name="Nat. Med.">
        <title>A library of human gut bacterial isolates paired with longitudinal multiomics data enables mechanistic microbiome research.</title>
        <authorList>
            <person name="Poyet M."/>
            <person name="Groussin M."/>
            <person name="Gibbons S.M."/>
            <person name="Avila-Pacheco J."/>
            <person name="Jiang X."/>
            <person name="Kearney S.M."/>
            <person name="Perrotta A.R."/>
            <person name="Berdy B."/>
            <person name="Zhao S."/>
            <person name="Lieberman T.D."/>
            <person name="Swanson P.K."/>
            <person name="Smith M."/>
            <person name="Roesemann S."/>
            <person name="Alexander J.E."/>
            <person name="Rich S.A."/>
            <person name="Livny J."/>
            <person name="Vlamakis H."/>
            <person name="Clish C."/>
            <person name="Bullock K."/>
            <person name="Deik A."/>
            <person name="Scott J."/>
            <person name="Pierce K.A."/>
            <person name="Xavier R.J."/>
            <person name="Alm E.J."/>
        </authorList>
    </citation>
    <scope>NUCLEOTIDE SEQUENCE [LARGE SCALE GENOMIC DNA]</scope>
    <source>
        <strain evidence="1 2">BIOML-A198</strain>
    </source>
</reference>
<dbReference type="PANTHER" id="PTHR43031">
    <property type="entry name" value="FAD-DEPENDENT OXIDOREDUCTASE"/>
    <property type="match status" value="1"/>
</dbReference>
<sequence length="93" mass="10885">MKHIHIKDLKPQLNEINLIDIREALEFKTLPKLAQARHIPMQELVREPHQYLSKTECYYLICRSGARTEQVTAYLNSLGYDVINVLGGMLEYR</sequence>
<dbReference type="GeneID" id="60057381"/>
<gene>
    <name evidence="1" type="ORF">GMA92_05350</name>
</gene>
<comment type="caution">
    <text evidence="1">The sequence shown here is derived from an EMBL/GenBank/DDBJ whole genome shotgun (WGS) entry which is preliminary data.</text>
</comment>